<comment type="caution">
    <text evidence="1">The sequence shown here is derived from an EMBL/GenBank/DDBJ whole genome shotgun (WGS) entry which is preliminary data.</text>
</comment>
<organism evidence="1 2">
    <name type="scientific">Ammoniphilus resinae</name>
    <dbReference type="NCBI Taxonomy" id="861532"/>
    <lineage>
        <taxon>Bacteria</taxon>
        <taxon>Bacillati</taxon>
        <taxon>Bacillota</taxon>
        <taxon>Bacilli</taxon>
        <taxon>Bacillales</taxon>
        <taxon>Paenibacillaceae</taxon>
        <taxon>Aneurinibacillus group</taxon>
        <taxon>Ammoniphilus</taxon>
    </lineage>
</organism>
<sequence length="59" mass="7075">MLKKLIKKWLGLGSSNKYHKYSSSDYHGRKHYPHNKHGHSYYGHSHYKKKRSSFSFFSS</sequence>
<accession>A0ABS4GJ56</accession>
<gene>
    <name evidence="1" type="ORF">J2Z37_000281</name>
</gene>
<reference evidence="1 2" key="1">
    <citation type="submission" date="2021-03" db="EMBL/GenBank/DDBJ databases">
        <title>Genomic Encyclopedia of Type Strains, Phase IV (KMG-IV): sequencing the most valuable type-strain genomes for metagenomic binning, comparative biology and taxonomic classification.</title>
        <authorList>
            <person name="Goeker M."/>
        </authorList>
    </citation>
    <scope>NUCLEOTIDE SEQUENCE [LARGE SCALE GENOMIC DNA]</scope>
    <source>
        <strain evidence="1 2">DSM 24738</strain>
    </source>
</reference>
<name>A0ABS4GJ56_9BACL</name>
<keyword evidence="2" id="KW-1185">Reference proteome</keyword>
<dbReference type="RefSeq" id="WP_209808194.1">
    <property type="nucleotide sequence ID" value="NZ_JAGGKT010000001.1"/>
</dbReference>
<evidence type="ECO:0000313" key="1">
    <source>
        <dbReference type="EMBL" id="MBP1930294.1"/>
    </source>
</evidence>
<evidence type="ECO:0000313" key="2">
    <source>
        <dbReference type="Proteomes" id="UP001519343"/>
    </source>
</evidence>
<protein>
    <submittedName>
        <fullName evidence="1">Zn-finger nucleic acid-binding protein</fullName>
    </submittedName>
</protein>
<proteinExistence type="predicted"/>
<dbReference type="EMBL" id="JAGGKT010000001">
    <property type="protein sequence ID" value="MBP1930294.1"/>
    <property type="molecule type" value="Genomic_DNA"/>
</dbReference>
<dbReference type="Proteomes" id="UP001519343">
    <property type="component" value="Unassembled WGS sequence"/>
</dbReference>